<dbReference type="GO" id="GO:0005634">
    <property type="term" value="C:nucleus"/>
    <property type="evidence" value="ECO:0007669"/>
    <property type="project" value="UniProtKB-SubCell"/>
</dbReference>
<name>A0AB34J281_PRYPA</name>
<dbReference type="GO" id="GO:0008270">
    <property type="term" value="F:zinc ion binding"/>
    <property type="evidence" value="ECO:0007669"/>
    <property type="project" value="UniProtKB-KW"/>
</dbReference>
<gene>
    <name evidence="2" type="ORF">AB1Y20_006402</name>
</gene>
<evidence type="ECO:0000256" key="1">
    <source>
        <dbReference type="RuleBase" id="RU368018"/>
    </source>
</evidence>
<proteinExistence type="inferred from homology"/>
<keyword evidence="1" id="KW-0233">DNA recombination</keyword>
<organism evidence="2 3">
    <name type="scientific">Prymnesium parvum</name>
    <name type="common">Toxic golden alga</name>
    <dbReference type="NCBI Taxonomy" id="97485"/>
    <lineage>
        <taxon>Eukaryota</taxon>
        <taxon>Haptista</taxon>
        <taxon>Haptophyta</taxon>
        <taxon>Prymnesiophyceae</taxon>
        <taxon>Prymnesiales</taxon>
        <taxon>Prymnesiaceae</taxon>
        <taxon>Prymnesium</taxon>
    </lineage>
</organism>
<evidence type="ECO:0000313" key="2">
    <source>
        <dbReference type="EMBL" id="KAL1511608.1"/>
    </source>
</evidence>
<comment type="caution">
    <text evidence="2">The sequence shown here is derived from an EMBL/GenBank/DDBJ whole genome shotgun (WGS) entry which is preliminary data.</text>
</comment>
<protein>
    <recommendedName>
        <fullName evidence="1">Non-structural maintenance of chromosomes element 1 homolog</fullName>
        <ecNumber evidence="1">2.3.2.27</ecNumber>
    </recommendedName>
</protein>
<comment type="subcellular location">
    <subcellularLocation>
        <location evidence="1">Nucleus</location>
    </subcellularLocation>
</comment>
<dbReference type="AlphaFoldDB" id="A0AB34J281"/>
<keyword evidence="1" id="KW-0862">Zinc</keyword>
<reference evidence="2 3" key="1">
    <citation type="journal article" date="2024" name="Science">
        <title>Giant polyketide synthase enzymes in the biosynthesis of giant marine polyether toxins.</title>
        <authorList>
            <person name="Fallon T.R."/>
            <person name="Shende V.V."/>
            <person name="Wierzbicki I.H."/>
            <person name="Pendleton A.L."/>
            <person name="Watervoot N.F."/>
            <person name="Auber R.P."/>
            <person name="Gonzalez D.J."/>
            <person name="Wisecaver J.H."/>
            <person name="Moore B.S."/>
        </authorList>
    </citation>
    <scope>NUCLEOTIDE SEQUENCE [LARGE SCALE GENOMIC DNA]</scope>
    <source>
        <strain evidence="2 3">12B1</strain>
    </source>
</reference>
<keyword evidence="3" id="KW-1185">Reference proteome</keyword>
<dbReference type="PANTHER" id="PTHR20973">
    <property type="entry name" value="NON-SMC ELEMENT 1-RELATED"/>
    <property type="match status" value="1"/>
</dbReference>
<comment type="similarity">
    <text evidence="1">Belongs to the NSE1 family.</text>
</comment>
<dbReference type="GO" id="GO:0000724">
    <property type="term" value="P:double-strand break repair via homologous recombination"/>
    <property type="evidence" value="ECO:0007669"/>
    <property type="project" value="TreeGrafter"/>
</dbReference>
<sequence>MAASSDVHRNLVQLFLEHGVFSESTLLDLLAQCIDAFPIDARRHNIRLTGSDTDKETLDRVAKLEISELLEPLAMKVAKRRYGVDKQMYYGLINLRNDSFAKLSNNLSEKELEFFHAILREVSSEGGSAFITEADALSLIPSLKLLPRISDKDAKACIMKLVAGKWLCSKEDGLGAGIRYELQRMYEGAPAAASSSQGCDN</sequence>
<dbReference type="InterPro" id="IPR011513">
    <property type="entry name" value="Nse1"/>
</dbReference>
<comment type="subunit">
    <text evidence="1">Component of the Smc5-Smc6 complex.</text>
</comment>
<dbReference type="InterPro" id="IPR036388">
    <property type="entry name" value="WH-like_DNA-bd_sf"/>
</dbReference>
<keyword evidence="1" id="KW-0539">Nucleus</keyword>
<dbReference type="GO" id="GO:0061630">
    <property type="term" value="F:ubiquitin protein ligase activity"/>
    <property type="evidence" value="ECO:0007669"/>
    <property type="project" value="UniProtKB-EC"/>
</dbReference>
<accession>A0AB34J281</accession>
<keyword evidence="1" id="KW-0479">Metal-binding</keyword>
<keyword evidence="1" id="KW-0833">Ubl conjugation pathway</keyword>
<dbReference type="Pfam" id="PF07574">
    <property type="entry name" value="SMC_Nse1"/>
    <property type="match status" value="1"/>
</dbReference>
<dbReference type="Gene3D" id="1.10.10.10">
    <property type="entry name" value="Winged helix-like DNA-binding domain superfamily/Winged helix DNA-binding domain"/>
    <property type="match status" value="1"/>
</dbReference>
<keyword evidence="1" id="KW-0863">Zinc-finger</keyword>
<keyword evidence="1" id="KW-0227">DNA damage</keyword>
<dbReference type="GO" id="GO:0030915">
    <property type="term" value="C:Smc5-Smc6 complex"/>
    <property type="evidence" value="ECO:0007669"/>
    <property type="project" value="UniProtKB-UniRule"/>
</dbReference>
<dbReference type="Proteomes" id="UP001515480">
    <property type="component" value="Unassembled WGS sequence"/>
</dbReference>
<dbReference type="EC" id="2.3.2.27" evidence="1"/>
<keyword evidence="1" id="KW-0234">DNA repair</keyword>
<keyword evidence="1" id="KW-0808">Transferase</keyword>
<dbReference type="PANTHER" id="PTHR20973:SF0">
    <property type="entry name" value="NON-STRUCTURAL MAINTENANCE OF CHROMOSOMES ELEMENT 1 HOMOLOG"/>
    <property type="match status" value="1"/>
</dbReference>
<dbReference type="Gene3D" id="3.90.1150.220">
    <property type="match status" value="1"/>
</dbReference>
<comment type="catalytic activity">
    <reaction evidence="1">
        <text>S-ubiquitinyl-[E2 ubiquitin-conjugating enzyme]-L-cysteine + [acceptor protein]-L-lysine = [E2 ubiquitin-conjugating enzyme]-L-cysteine + N(6)-ubiquitinyl-[acceptor protein]-L-lysine.</text>
        <dbReference type="EC" id="2.3.2.27"/>
    </reaction>
</comment>
<evidence type="ECO:0000313" key="3">
    <source>
        <dbReference type="Proteomes" id="UP001515480"/>
    </source>
</evidence>
<dbReference type="EMBL" id="JBGBPQ010000014">
    <property type="protein sequence ID" value="KAL1511608.1"/>
    <property type="molecule type" value="Genomic_DNA"/>
</dbReference>